<dbReference type="RefSeq" id="WP_226540564.1">
    <property type="nucleotide sequence ID" value="NZ_CP129013.1"/>
</dbReference>
<gene>
    <name evidence="1" type="ORF">LC087_15315</name>
</gene>
<proteinExistence type="predicted"/>
<keyword evidence="2" id="KW-1185">Reference proteome</keyword>
<evidence type="ECO:0000313" key="1">
    <source>
        <dbReference type="EMBL" id="WLR42118.1"/>
    </source>
</evidence>
<reference evidence="1 2" key="1">
    <citation type="submission" date="2023-06" db="EMBL/GenBank/DDBJ databases">
        <title>Five Gram-positive bacteria isolated from mangrove sediments in Shenzhen, Guangdong, China.</title>
        <authorList>
            <person name="Yu S."/>
            <person name="Zheng W."/>
            <person name="Huang Y."/>
        </authorList>
    </citation>
    <scope>NUCLEOTIDE SEQUENCE [LARGE SCALE GENOMIC DNA]</scope>
    <source>
        <strain evidence="1 2">SaN35-3</strain>
    </source>
</reference>
<sequence length="49" mass="6017">MRWWKNIEEAFFESSEREKTINTSEQDLQKSLLKHIETVDNHMSMNQYL</sequence>
<dbReference type="EMBL" id="CP129013">
    <property type="protein sequence ID" value="WLR42118.1"/>
    <property type="molecule type" value="Genomic_DNA"/>
</dbReference>
<dbReference type="Proteomes" id="UP001197974">
    <property type="component" value="Chromosome"/>
</dbReference>
<organism evidence="1 2">
    <name type="scientific">Bacillus carboniphilus</name>
    <dbReference type="NCBI Taxonomy" id="86663"/>
    <lineage>
        <taxon>Bacteria</taxon>
        <taxon>Bacillati</taxon>
        <taxon>Bacillota</taxon>
        <taxon>Bacilli</taxon>
        <taxon>Bacillales</taxon>
        <taxon>Bacillaceae</taxon>
        <taxon>Bacillus</taxon>
    </lineage>
</organism>
<accession>A0ABY9JUF8</accession>
<evidence type="ECO:0000313" key="2">
    <source>
        <dbReference type="Proteomes" id="UP001197974"/>
    </source>
</evidence>
<name>A0ABY9JUF8_9BACI</name>
<protein>
    <submittedName>
        <fullName evidence="1">Uncharacterized protein</fullName>
    </submittedName>
</protein>